<protein>
    <submittedName>
        <fullName evidence="1">Uncharacterized protein</fullName>
    </submittedName>
</protein>
<gene>
    <name evidence="1" type="ORF">LCGC14_3155180</name>
</gene>
<evidence type="ECO:0000313" key="1">
    <source>
        <dbReference type="EMBL" id="KKK47437.1"/>
    </source>
</evidence>
<comment type="caution">
    <text evidence="1">The sequence shown here is derived from an EMBL/GenBank/DDBJ whole genome shotgun (WGS) entry which is preliminary data.</text>
</comment>
<sequence length="33" mass="3592">MSEIILEGRGVTRTLEVSVNSIISYYGGEETTS</sequence>
<proteinExistence type="predicted"/>
<dbReference type="AlphaFoldDB" id="A0A0F8VT07"/>
<name>A0A0F8VT07_9ZZZZ</name>
<organism evidence="1">
    <name type="scientific">marine sediment metagenome</name>
    <dbReference type="NCBI Taxonomy" id="412755"/>
    <lineage>
        <taxon>unclassified sequences</taxon>
        <taxon>metagenomes</taxon>
        <taxon>ecological metagenomes</taxon>
    </lineage>
</organism>
<accession>A0A0F8VT07</accession>
<dbReference type="EMBL" id="LAZR01069579">
    <property type="protein sequence ID" value="KKK47437.1"/>
    <property type="molecule type" value="Genomic_DNA"/>
</dbReference>
<reference evidence="1" key="1">
    <citation type="journal article" date="2015" name="Nature">
        <title>Complex archaea that bridge the gap between prokaryotes and eukaryotes.</title>
        <authorList>
            <person name="Spang A."/>
            <person name="Saw J.H."/>
            <person name="Jorgensen S.L."/>
            <person name="Zaremba-Niedzwiedzka K."/>
            <person name="Martijn J."/>
            <person name="Lind A.E."/>
            <person name="van Eijk R."/>
            <person name="Schleper C."/>
            <person name="Guy L."/>
            <person name="Ettema T.J."/>
        </authorList>
    </citation>
    <scope>NUCLEOTIDE SEQUENCE</scope>
</reference>